<gene>
    <name evidence="6" type="ORF">QEZ52_16445</name>
</gene>
<sequence>MKITFRQVDAFRTVVSTGTVTEAAAMLGISQPAVSRLLSDLETEVGFKLFQRTGRVLVPTEEARLLVEEVRQAVSGMEHIKETAVAIRNFGHARLTMVTTPTFSTLVAPSLIGKFAQMRPSAMVKMEIGPADDAVEWMVSQSYDFGITTSETQNPSFDSLTITNDDVYCVVPEGHPLAEKRIVKALDLADENFISYIATSRFRFEIDSFFESKGVKRRLQYETRTTDAICRLVAAGLGVSVVGSSEGYLRSLPGCVALPFAAPLNFRAVLIWSNRRPLSAIAQDFLDIAKANVDIH</sequence>
<dbReference type="SUPFAM" id="SSF53850">
    <property type="entry name" value="Periplasmic binding protein-like II"/>
    <property type="match status" value="1"/>
</dbReference>
<reference evidence="6 7" key="1">
    <citation type="submission" date="2023-04" db="EMBL/GenBank/DDBJ databases">
        <title>Complete genome sequence of Alisedimentitalea scapharcae.</title>
        <authorList>
            <person name="Rong J.-C."/>
            <person name="Yi M.-L."/>
            <person name="Zhao Q."/>
        </authorList>
    </citation>
    <scope>NUCLEOTIDE SEQUENCE [LARGE SCALE GENOMIC DNA]</scope>
    <source>
        <strain evidence="6 7">KCTC 42119</strain>
    </source>
</reference>
<dbReference type="SUPFAM" id="SSF46785">
    <property type="entry name" value="Winged helix' DNA-binding domain"/>
    <property type="match status" value="1"/>
</dbReference>
<dbReference type="PANTHER" id="PTHR30427">
    <property type="entry name" value="TRANSCRIPTIONAL ACTIVATOR PROTEIN LYSR"/>
    <property type="match status" value="1"/>
</dbReference>
<dbReference type="PANTHER" id="PTHR30427:SF1">
    <property type="entry name" value="TRANSCRIPTIONAL ACTIVATOR PROTEIN LYSR"/>
    <property type="match status" value="1"/>
</dbReference>
<keyword evidence="7" id="KW-1185">Reference proteome</keyword>
<dbReference type="PROSITE" id="PS50931">
    <property type="entry name" value="HTH_LYSR"/>
    <property type="match status" value="1"/>
</dbReference>
<keyword evidence="3" id="KW-0238">DNA-binding</keyword>
<evidence type="ECO:0000259" key="5">
    <source>
        <dbReference type="PROSITE" id="PS50931"/>
    </source>
</evidence>
<dbReference type="InterPro" id="IPR036388">
    <property type="entry name" value="WH-like_DNA-bd_sf"/>
</dbReference>
<evidence type="ECO:0000313" key="7">
    <source>
        <dbReference type="Proteomes" id="UP001623232"/>
    </source>
</evidence>
<dbReference type="Gene3D" id="1.10.10.10">
    <property type="entry name" value="Winged helix-like DNA-binding domain superfamily/Winged helix DNA-binding domain"/>
    <property type="match status" value="1"/>
</dbReference>
<evidence type="ECO:0000256" key="2">
    <source>
        <dbReference type="ARBA" id="ARBA00023015"/>
    </source>
</evidence>
<dbReference type="Gene3D" id="3.40.190.290">
    <property type="match status" value="1"/>
</dbReference>
<evidence type="ECO:0000313" key="6">
    <source>
        <dbReference type="EMBL" id="WZK88180.1"/>
    </source>
</evidence>
<feature type="domain" description="HTH lysR-type" evidence="5">
    <location>
        <begin position="3"/>
        <end position="60"/>
    </location>
</feature>
<protein>
    <submittedName>
        <fullName evidence="6">LysR substrate-binding domain-containing protein</fullName>
    </submittedName>
</protein>
<dbReference type="RefSeq" id="WP_406645549.1">
    <property type="nucleotide sequence ID" value="NZ_CP123584.1"/>
</dbReference>
<keyword evidence="2" id="KW-0805">Transcription regulation</keyword>
<evidence type="ECO:0000256" key="4">
    <source>
        <dbReference type="ARBA" id="ARBA00023163"/>
    </source>
</evidence>
<dbReference type="Proteomes" id="UP001623232">
    <property type="component" value="Chromosome"/>
</dbReference>
<accession>A0ABZ2XQ18</accession>
<dbReference type="InterPro" id="IPR000847">
    <property type="entry name" value="LysR_HTH_N"/>
</dbReference>
<evidence type="ECO:0000256" key="3">
    <source>
        <dbReference type="ARBA" id="ARBA00023125"/>
    </source>
</evidence>
<proteinExistence type="inferred from homology"/>
<dbReference type="InterPro" id="IPR036390">
    <property type="entry name" value="WH_DNA-bd_sf"/>
</dbReference>
<dbReference type="PRINTS" id="PR00039">
    <property type="entry name" value="HTHLYSR"/>
</dbReference>
<organism evidence="6 7">
    <name type="scientific">Aliisedimentitalea scapharcae</name>
    <dbReference type="NCBI Taxonomy" id="1524259"/>
    <lineage>
        <taxon>Bacteria</taxon>
        <taxon>Pseudomonadati</taxon>
        <taxon>Pseudomonadota</taxon>
        <taxon>Alphaproteobacteria</taxon>
        <taxon>Rhodobacterales</taxon>
        <taxon>Roseobacteraceae</taxon>
        <taxon>Aliisedimentitalea</taxon>
    </lineage>
</organism>
<evidence type="ECO:0000256" key="1">
    <source>
        <dbReference type="ARBA" id="ARBA00009437"/>
    </source>
</evidence>
<dbReference type="InterPro" id="IPR005119">
    <property type="entry name" value="LysR_subst-bd"/>
</dbReference>
<dbReference type="Pfam" id="PF00126">
    <property type="entry name" value="HTH_1"/>
    <property type="match status" value="1"/>
</dbReference>
<dbReference type="EMBL" id="CP123584">
    <property type="protein sequence ID" value="WZK88180.1"/>
    <property type="molecule type" value="Genomic_DNA"/>
</dbReference>
<keyword evidence="4" id="KW-0804">Transcription</keyword>
<comment type="similarity">
    <text evidence="1">Belongs to the LysR transcriptional regulatory family.</text>
</comment>
<name>A0ABZ2XQ18_9RHOB</name>
<dbReference type="Pfam" id="PF03466">
    <property type="entry name" value="LysR_substrate"/>
    <property type="match status" value="1"/>
</dbReference>